<dbReference type="InterPro" id="IPR015813">
    <property type="entry name" value="Pyrv/PenolPyrv_kinase-like_dom"/>
</dbReference>
<sequence length="198" mass="21846">MSAQGKCLIEPGVFDGISTHLASNIGFGFLYLASSGASGSFTGEPDLPHTDPPIITDADMGFGGPLDIARTVKLYEHAGVAGCYIEDQVFSKRCRQYILIFERIRSAVEARVDPDFAIMARTDARQAILWCVKRLKETLEAGADMTFMESPGLPTKPVVINVLSHHRDHRSIINDYKTLRKKELAQLIVIPAVTLNWN</sequence>
<dbReference type="InterPro" id="IPR039556">
    <property type="entry name" value="ICL/PEPM"/>
</dbReference>
<reference evidence="1 2" key="1">
    <citation type="journal article" date="2016" name="Nat. Commun.">
        <title>Ectomycorrhizal ecology is imprinted in the genome of the dominant symbiotic fungus Cenococcum geophilum.</title>
        <authorList>
            <consortium name="DOE Joint Genome Institute"/>
            <person name="Peter M."/>
            <person name="Kohler A."/>
            <person name="Ohm R.A."/>
            <person name="Kuo A."/>
            <person name="Krutzmann J."/>
            <person name="Morin E."/>
            <person name="Arend M."/>
            <person name="Barry K.W."/>
            <person name="Binder M."/>
            <person name="Choi C."/>
            <person name="Clum A."/>
            <person name="Copeland A."/>
            <person name="Grisel N."/>
            <person name="Haridas S."/>
            <person name="Kipfer T."/>
            <person name="LaButti K."/>
            <person name="Lindquist E."/>
            <person name="Lipzen A."/>
            <person name="Maire R."/>
            <person name="Meier B."/>
            <person name="Mihaltcheva S."/>
            <person name="Molinier V."/>
            <person name="Murat C."/>
            <person name="Poggeler S."/>
            <person name="Quandt C.A."/>
            <person name="Sperisen C."/>
            <person name="Tritt A."/>
            <person name="Tisserant E."/>
            <person name="Crous P.W."/>
            <person name="Henrissat B."/>
            <person name="Nehls U."/>
            <person name="Egli S."/>
            <person name="Spatafora J.W."/>
            <person name="Grigoriev I.V."/>
            <person name="Martin F.M."/>
        </authorList>
    </citation>
    <scope>NUCLEOTIDE SEQUENCE [LARGE SCALE GENOMIC DNA]</scope>
    <source>
        <strain evidence="1 2">CBS 207.34</strain>
    </source>
</reference>
<dbReference type="PANTHER" id="PTHR42905:SF2">
    <property type="entry name" value="PHOSPHOENOLPYRUVATE CARBOXYLASE FAMILY PROTEIN"/>
    <property type="match status" value="1"/>
</dbReference>
<dbReference type="EMBL" id="KV749651">
    <property type="protein sequence ID" value="OCL08486.1"/>
    <property type="molecule type" value="Genomic_DNA"/>
</dbReference>
<protein>
    <submittedName>
        <fullName evidence="1">Phosphoenolpyruvate/pyruvate domain-containing protein</fullName>
    </submittedName>
</protein>
<evidence type="ECO:0000313" key="2">
    <source>
        <dbReference type="Proteomes" id="UP000250140"/>
    </source>
</evidence>
<dbReference type="Gene3D" id="3.20.20.60">
    <property type="entry name" value="Phosphoenolpyruvate-binding domains"/>
    <property type="match status" value="1"/>
</dbReference>
<gene>
    <name evidence="1" type="ORF">AOQ84DRAFT_397901</name>
</gene>
<evidence type="ECO:0000313" key="1">
    <source>
        <dbReference type="EMBL" id="OCL08486.1"/>
    </source>
</evidence>
<dbReference type="GO" id="GO:0003824">
    <property type="term" value="F:catalytic activity"/>
    <property type="evidence" value="ECO:0007669"/>
    <property type="project" value="InterPro"/>
</dbReference>
<dbReference type="OrthoDB" id="1923844at2759"/>
<dbReference type="CDD" id="cd00377">
    <property type="entry name" value="ICL_PEPM"/>
    <property type="match status" value="1"/>
</dbReference>
<dbReference type="Proteomes" id="UP000250140">
    <property type="component" value="Unassembled WGS sequence"/>
</dbReference>
<dbReference type="AlphaFoldDB" id="A0A8E2F1L6"/>
<organism evidence="1 2">
    <name type="scientific">Glonium stellatum</name>
    <dbReference type="NCBI Taxonomy" id="574774"/>
    <lineage>
        <taxon>Eukaryota</taxon>
        <taxon>Fungi</taxon>
        <taxon>Dikarya</taxon>
        <taxon>Ascomycota</taxon>
        <taxon>Pezizomycotina</taxon>
        <taxon>Dothideomycetes</taxon>
        <taxon>Pleosporomycetidae</taxon>
        <taxon>Gloniales</taxon>
        <taxon>Gloniaceae</taxon>
        <taxon>Glonium</taxon>
    </lineage>
</organism>
<keyword evidence="1" id="KW-0670">Pyruvate</keyword>
<dbReference type="PANTHER" id="PTHR42905">
    <property type="entry name" value="PHOSPHOENOLPYRUVATE CARBOXYLASE"/>
    <property type="match status" value="1"/>
</dbReference>
<accession>A0A8E2F1L6</accession>
<keyword evidence="2" id="KW-1185">Reference proteome</keyword>
<name>A0A8E2F1L6_9PEZI</name>
<dbReference type="SUPFAM" id="SSF51621">
    <property type="entry name" value="Phosphoenolpyruvate/pyruvate domain"/>
    <property type="match status" value="1"/>
</dbReference>
<proteinExistence type="predicted"/>
<dbReference type="InterPro" id="IPR040442">
    <property type="entry name" value="Pyrv_kinase-like_dom_sf"/>
</dbReference>
<dbReference type="Pfam" id="PF13714">
    <property type="entry name" value="PEP_mutase"/>
    <property type="match status" value="1"/>
</dbReference>